<dbReference type="SUPFAM" id="SSF53850">
    <property type="entry name" value="Periplasmic binding protein-like II"/>
    <property type="match status" value="1"/>
</dbReference>
<accession>A0A0B8QVL0</accession>
<dbReference type="Gene3D" id="3.40.190.290">
    <property type="match status" value="1"/>
</dbReference>
<protein>
    <submittedName>
        <fullName evidence="1">Uncharacterized protein</fullName>
    </submittedName>
</protein>
<evidence type="ECO:0000313" key="2">
    <source>
        <dbReference type="Proteomes" id="UP000031666"/>
    </source>
</evidence>
<organism evidence="1 2">
    <name type="scientific">Vibrio ishigakensis</name>
    <dbReference type="NCBI Taxonomy" id="1481914"/>
    <lineage>
        <taxon>Bacteria</taxon>
        <taxon>Pseudomonadati</taxon>
        <taxon>Pseudomonadota</taxon>
        <taxon>Gammaproteobacteria</taxon>
        <taxon>Vibrionales</taxon>
        <taxon>Vibrionaceae</taxon>
        <taxon>Vibrio</taxon>
    </lineage>
</organism>
<dbReference type="Proteomes" id="UP000031666">
    <property type="component" value="Unassembled WGS sequence"/>
</dbReference>
<dbReference type="EMBL" id="BBSC01000012">
    <property type="protein sequence ID" value="GAM78174.1"/>
    <property type="molecule type" value="Genomic_DNA"/>
</dbReference>
<reference evidence="1 2" key="2">
    <citation type="submission" date="2015-01" db="EMBL/GenBank/DDBJ databases">
        <authorList>
            <consortium name="NBRP consortium"/>
            <person name="Sawabe T."/>
            <person name="Meirelles P."/>
            <person name="Feng G."/>
            <person name="Sayaka M."/>
            <person name="Hattori M."/>
            <person name="Ohkuma M."/>
        </authorList>
    </citation>
    <scope>NUCLEOTIDE SEQUENCE [LARGE SCALE GENOMIC DNA]</scope>
    <source>
        <strain evidence="2">JCM 19241</strain>
    </source>
</reference>
<proteinExistence type="predicted"/>
<comment type="caution">
    <text evidence="1">The sequence shown here is derived from an EMBL/GenBank/DDBJ whole genome shotgun (WGS) entry which is preliminary data.</text>
</comment>
<evidence type="ECO:0000313" key="1">
    <source>
        <dbReference type="EMBL" id="GAM78174.1"/>
    </source>
</evidence>
<sequence>MLQAGAGWARVPSFKVQRLLEEGVLSEFYAEGSTPVSWHAMLYYPNEEQLSLAADVFIERVMRLKEIIE</sequence>
<dbReference type="AlphaFoldDB" id="A0A0B8QVL0"/>
<gene>
    <name evidence="1" type="ORF">JCM19241_4879</name>
</gene>
<name>A0A0B8QVL0_9VIBR</name>
<reference evidence="1 2" key="1">
    <citation type="submission" date="2015-01" db="EMBL/GenBank/DDBJ databases">
        <title>Vibrio sp. C94 JCM 19241 whole genome shotgun sequence.</title>
        <authorList>
            <person name="Sawabe T."/>
            <person name="Meirelles P."/>
            <person name="Feng G."/>
            <person name="Sayaka M."/>
            <person name="Hattori M."/>
            <person name="Ohkuma M."/>
        </authorList>
    </citation>
    <scope>NUCLEOTIDE SEQUENCE [LARGE SCALE GENOMIC DNA]</scope>
    <source>
        <strain evidence="2">JCM 19241</strain>
    </source>
</reference>